<dbReference type="RefSeq" id="WP_069857625.1">
    <property type="nucleotide sequence ID" value="NZ_BDFE01000009.1"/>
</dbReference>
<dbReference type="AlphaFoldDB" id="A0A194AGB9"/>
<evidence type="ECO:0000313" key="1">
    <source>
        <dbReference type="EMBL" id="GAU08131.1"/>
    </source>
</evidence>
<reference evidence="2" key="1">
    <citation type="submission" date="2016-06" db="EMBL/GenBank/DDBJ databases">
        <title>Draft genome sequence of Desulfoplanes formicivorans strain Pf12B.</title>
        <authorList>
            <person name="Watanabe M."/>
            <person name="Kojima H."/>
            <person name="Fukui M."/>
        </authorList>
    </citation>
    <scope>NUCLEOTIDE SEQUENCE [LARGE SCALE GENOMIC DNA]</scope>
    <source>
        <strain evidence="2">Pf12B</strain>
    </source>
</reference>
<sequence length="197" mass="22125">MGWEHDPETVWRAQELYCVDRLSYAQVSEMTGIAASTLKRWSEKYRWREKREEIAMAESEIRADFVKARSRMLKKLIADQGAQDAFAVSALENLALAREKAAREGRAVNAAKAPVREIKTTEDAVEALSEAVSTKLNMMLSDPGQVDFKSIKELRQAMEMISQMRAQTNADGRESARAKGLSVESANAFRKQILGIQ</sequence>
<organism evidence="1 2">
    <name type="scientific">Desulfoplanes formicivorans</name>
    <dbReference type="NCBI Taxonomy" id="1592317"/>
    <lineage>
        <taxon>Bacteria</taxon>
        <taxon>Pseudomonadati</taxon>
        <taxon>Thermodesulfobacteriota</taxon>
        <taxon>Desulfovibrionia</taxon>
        <taxon>Desulfovibrionales</taxon>
        <taxon>Desulfoplanaceae</taxon>
        <taxon>Desulfoplanes</taxon>
    </lineage>
</organism>
<protein>
    <submittedName>
        <fullName evidence="1">Uncharacterized protein</fullName>
    </submittedName>
</protein>
<comment type="caution">
    <text evidence="1">The sequence shown here is derived from an EMBL/GenBank/DDBJ whole genome shotgun (WGS) entry which is preliminary data.</text>
</comment>
<dbReference type="Proteomes" id="UP000095200">
    <property type="component" value="Unassembled WGS sequence"/>
</dbReference>
<dbReference type="EMBL" id="BDFE01000009">
    <property type="protein sequence ID" value="GAU08131.1"/>
    <property type="molecule type" value="Genomic_DNA"/>
</dbReference>
<gene>
    <name evidence="1" type="ORF">DPF_0834</name>
</gene>
<proteinExistence type="predicted"/>
<accession>A0A194AGB9</accession>
<name>A0A194AGB9_9BACT</name>
<dbReference type="STRING" id="1592317.DPF_0834"/>
<evidence type="ECO:0000313" key="2">
    <source>
        <dbReference type="Proteomes" id="UP000095200"/>
    </source>
</evidence>
<keyword evidence="2" id="KW-1185">Reference proteome</keyword>
<dbReference type="OrthoDB" id="5461093at2"/>